<gene>
    <name evidence="2" type="ORF">SAMN05444128_0322</name>
</gene>
<evidence type="ECO:0000259" key="1">
    <source>
        <dbReference type="Pfam" id="PF12867"/>
    </source>
</evidence>
<organism evidence="2 3">
    <name type="scientific">Pontibacter indicus</name>
    <dbReference type="NCBI Taxonomy" id="1317125"/>
    <lineage>
        <taxon>Bacteria</taxon>
        <taxon>Pseudomonadati</taxon>
        <taxon>Bacteroidota</taxon>
        <taxon>Cytophagia</taxon>
        <taxon>Cytophagales</taxon>
        <taxon>Hymenobacteraceae</taxon>
        <taxon>Pontibacter</taxon>
    </lineage>
</organism>
<dbReference type="Proteomes" id="UP000187181">
    <property type="component" value="Unassembled WGS sequence"/>
</dbReference>
<reference evidence="3" key="1">
    <citation type="submission" date="2017-01" db="EMBL/GenBank/DDBJ databases">
        <authorList>
            <person name="Varghese N."/>
            <person name="Submissions S."/>
        </authorList>
    </citation>
    <scope>NUCLEOTIDE SEQUENCE [LARGE SCALE GENOMIC DNA]</scope>
    <source>
        <strain evidence="3">LP100</strain>
    </source>
</reference>
<feature type="domain" description="DinB-like" evidence="1">
    <location>
        <begin position="23"/>
        <end position="178"/>
    </location>
</feature>
<evidence type="ECO:0000313" key="2">
    <source>
        <dbReference type="EMBL" id="SIT76328.1"/>
    </source>
</evidence>
<dbReference type="EMBL" id="FTPP01000001">
    <property type="protein sequence ID" value="SIT76328.1"/>
    <property type="molecule type" value="Genomic_DNA"/>
</dbReference>
<dbReference type="InterPro" id="IPR024775">
    <property type="entry name" value="DinB-like"/>
</dbReference>
<keyword evidence="3" id="KW-1185">Reference proteome</keyword>
<dbReference type="Pfam" id="PF12867">
    <property type="entry name" value="DinB_2"/>
    <property type="match status" value="1"/>
</dbReference>
<accession>A0A1R3WEI5</accession>
<dbReference type="RefSeq" id="WP_244554560.1">
    <property type="nucleotide sequence ID" value="NZ_FTPP01000001.1"/>
</dbReference>
<dbReference type="InterPro" id="IPR034660">
    <property type="entry name" value="DinB/YfiT-like"/>
</dbReference>
<protein>
    <submittedName>
        <fullName evidence="2">DinB superfamily protein</fullName>
    </submittedName>
</protein>
<sequence>MSTTTYSHIQLMNPSLESQYLKLEESRNRLIGELEGLDEELLNRPAATGKWSINQIVAHLIQVEQLTNSYIQRKVQEKELESASLAHSIRSILLRVALHSGMKFKAPAAVAKVPAYASLNSLRIQWDAARYQLEDTLTELPPQQLGKCLFRHPYAGMLSISQTLDFLQDHFTHHARQIARLRQQWLQ</sequence>
<dbReference type="AlphaFoldDB" id="A0A1R3WEI5"/>
<evidence type="ECO:0000313" key="3">
    <source>
        <dbReference type="Proteomes" id="UP000187181"/>
    </source>
</evidence>
<proteinExistence type="predicted"/>
<name>A0A1R3WEI5_9BACT</name>
<dbReference type="SUPFAM" id="SSF109854">
    <property type="entry name" value="DinB/YfiT-like putative metalloenzymes"/>
    <property type="match status" value="1"/>
</dbReference>
<dbReference type="Gene3D" id="1.20.120.450">
    <property type="entry name" value="dinb family like domain"/>
    <property type="match status" value="1"/>
</dbReference>